<evidence type="ECO:0000313" key="9">
    <source>
        <dbReference type="Proteomes" id="UP000001694"/>
    </source>
</evidence>
<dbReference type="RefSeq" id="WP_012350636.1">
    <property type="nucleotide sequence ID" value="NC_010525.1"/>
</dbReference>
<dbReference type="Pfam" id="PF01035">
    <property type="entry name" value="DNA_binding_1"/>
    <property type="match status" value="1"/>
</dbReference>
<dbReference type="PROSITE" id="PS00374">
    <property type="entry name" value="MGMT"/>
    <property type="match status" value="1"/>
</dbReference>
<keyword evidence="9" id="KW-1185">Reference proteome</keyword>
<evidence type="ECO:0000256" key="5">
    <source>
        <dbReference type="ARBA" id="ARBA00023204"/>
    </source>
</evidence>
<keyword evidence="2 8" id="KW-0489">Methyltransferase</keyword>
<evidence type="ECO:0000256" key="3">
    <source>
        <dbReference type="ARBA" id="ARBA00022679"/>
    </source>
</evidence>
<evidence type="ECO:0000256" key="2">
    <source>
        <dbReference type="ARBA" id="ARBA00022603"/>
    </source>
</evidence>
<name>B1Y8Y8_PYRNV</name>
<protein>
    <submittedName>
        <fullName evidence="8">Methylated-DNA--protein-cysteine methyltransferase</fullName>
    </submittedName>
</protein>
<dbReference type="GO" id="GO:0003908">
    <property type="term" value="F:methylated-DNA-[protein]-cysteine S-methyltransferase activity"/>
    <property type="evidence" value="ECO:0007669"/>
    <property type="project" value="UniProtKB-EC"/>
</dbReference>
<dbReference type="GO" id="GO:0032259">
    <property type="term" value="P:methylation"/>
    <property type="evidence" value="ECO:0007669"/>
    <property type="project" value="UniProtKB-KW"/>
</dbReference>
<organism evidence="8 9">
    <name type="scientific">Pyrobaculum neutrophilum (strain DSM 2338 / JCM 9278 / NBRC 100436 / V24Sta)</name>
    <name type="common">Thermoproteus neutrophilus</name>
    <dbReference type="NCBI Taxonomy" id="444157"/>
    <lineage>
        <taxon>Archaea</taxon>
        <taxon>Thermoproteota</taxon>
        <taxon>Thermoprotei</taxon>
        <taxon>Thermoproteales</taxon>
        <taxon>Thermoproteaceae</taxon>
        <taxon>Pyrobaculum</taxon>
    </lineage>
</organism>
<comment type="catalytic activity">
    <reaction evidence="1">
        <text>a 4-O-methyl-thymidine in DNA + L-cysteinyl-[protein] = a thymidine in DNA + S-methyl-L-cysteinyl-[protein]</text>
        <dbReference type="Rhea" id="RHEA:53428"/>
        <dbReference type="Rhea" id="RHEA-COMP:10131"/>
        <dbReference type="Rhea" id="RHEA-COMP:10132"/>
        <dbReference type="Rhea" id="RHEA-COMP:13555"/>
        <dbReference type="Rhea" id="RHEA-COMP:13556"/>
        <dbReference type="ChEBI" id="CHEBI:29950"/>
        <dbReference type="ChEBI" id="CHEBI:82612"/>
        <dbReference type="ChEBI" id="CHEBI:137386"/>
        <dbReference type="ChEBI" id="CHEBI:137387"/>
        <dbReference type="EC" id="2.1.1.63"/>
    </reaction>
</comment>
<accession>B1Y8Y8</accession>
<dbReference type="eggNOG" id="arCOG02724">
    <property type="taxonomic scope" value="Archaea"/>
</dbReference>
<dbReference type="CDD" id="cd06445">
    <property type="entry name" value="ATase"/>
    <property type="match status" value="1"/>
</dbReference>
<dbReference type="Gene3D" id="1.10.10.10">
    <property type="entry name" value="Winged helix-like DNA-binding domain superfamily/Winged helix DNA-binding domain"/>
    <property type="match status" value="1"/>
</dbReference>
<evidence type="ECO:0000256" key="1">
    <source>
        <dbReference type="ARBA" id="ARBA00001286"/>
    </source>
</evidence>
<dbReference type="EMBL" id="CP001014">
    <property type="protein sequence ID" value="ACB40217.1"/>
    <property type="molecule type" value="Genomic_DNA"/>
</dbReference>
<evidence type="ECO:0000256" key="4">
    <source>
        <dbReference type="ARBA" id="ARBA00022763"/>
    </source>
</evidence>
<evidence type="ECO:0000256" key="6">
    <source>
        <dbReference type="ARBA" id="ARBA00049348"/>
    </source>
</evidence>
<dbReference type="InterPro" id="IPR001497">
    <property type="entry name" value="MethylDNA_cys_MeTrfase_AS"/>
</dbReference>
<dbReference type="PANTHER" id="PTHR10815">
    <property type="entry name" value="METHYLATED-DNA--PROTEIN-CYSTEINE METHYLTRANSFERASE"/>
    <property type="match status" value="1"/>
</dbReference>
<gene>
    <name evidence="8" type="ordered locus">Tneu_1290</name>
</gene>
<dbReference type="GO" id="GO:0006281">
    <property type="term" value="P:DNA repair"/>
    <property type="evidence" value="ECO:0007669"/>
    <property type="project" value="UniProtKB-KW"/>
</dbReference>
<evidence type="ECO:0000259" key="7">
    <source>
        <dbReference type="Pfam" id="PF01035"/>
    </source>
</evidence>
<comment type="catalytic activity">
    <reaction evidence="6">
        <text>a 6-O-methyl-2'-deoxyguanosine in DNA + L-cysteinyl-[protein] = S-methyl-L-cysteinyl-[protein] + a 2'-deoxyguanosine in DNA</text>
        <dbReference type="Rhea" id="RHEA:24000"/>
        <dbReference type="Rhea" id="RHEA-COMP:10131"/>
        <dbReference type="Rhea" id="RHEA-COMP:10132"/>
        <dbReference type="Rhea" id="RHEA-COMP:11367"/>
        <dbReference type="Rhea" id="RHEA-COMP:11368"/>
        <dbReference type="ChEBI" id="CHEBI:29950"/>
        <dbReference type="ChEBI" id="CHEBI:82612"/>
        <dbReference type="ChEBI" id="CHEBI:85445"/>
        <dbReference type="ChEBI" id="CHEBI:85448"/>
        <dbReference type="EC" id="2.1.1.63"/>
    </reaction>
</comment>
<dbReference type="AlphaFoldDB" id="B1Y8Y8"/>
<dbReference type="HOGENOM" id="CLU_1754770_0_0_2"/>
<proteinExistence type="predicted"/>
<evidence type="ECO:0000313" key="8">
    <source>
        <dbReference type="EMBL" id="ACB40217.1"/>
    </source>
</evidence>
<dbReference type="STRING" id="444157.Tneu_1290"/>
<keyword evidence="4" id="KW-0227">DNA damage</keyword>
<keyword evidence="3" id="KW-0808">Transferase</keyword>
<keyword evidence="5" id="KW-0234">DNA repair</keyword>
<dbReference type="GeneID" id="6165675"/>
<dbReference type="PANTHER" id="PTHR10815:SF13">
    <property type="entry name" value="METHYLATED-DNA--PROTEIN-CYSTEINE METHYLTRANSFERASE"/>
    <property type="match status" value="1"/>
</dbReference>
<dbReference type="NCBIfam" id="TIGR00589">
    <property type="entry name" value="ogt"/>
    <property type="match status" value="1"/>
</dbReference>
<reference evidence="8" key="1">
    <citation type="submission" date="2008-03" db="EMBL/GenBank/DDBJ databases">
        <title>Complete sequence of Thermoproteus neutrophilus V24Sta.</title>
        <authorList>
            <consortium name="US DOE Joint Genome Institute"/>
            <person name="Copeland A."/>
            <person name="Lucas S."/>
            <person name="Lapidus A."/>
            <person name="Glavina del Rio T."/>
            <person name="Dalin E."/>
            <person name="Tice H."/>
            <person name="Bruce D."/>
            <person name="Goodwin L."/>
            <person name="Pitluck S."/>
            <person name="Sims D."/>
            <person name="Brettin T."/>
            <person name="Detter J.C."/>
            <person name="Han C."/>
            <person name="Kuske C.R."/>
            <person name="Schmutz J."/>
            <person name="Larimer F."/>
            <person name="Land M."/>
            <person name="Hauser L."/>
            <person name="Kyrpides N."/>
            <person name="Mikhailova N."/>
            <person name="Biddle J.F."/>
            <person name="Zhang Z."/>
            <person name="Fitz-Gibbon S.T."/>
            <person name="Lowe T.M."/>
            <person name="Saltikov C."/>
            <person name="House C.H."/>
            <person name="Richardson P."/>
        </authorList>
    </citation>
    <scope>NUCLEOTIDE SEQUENCE [LARGE SCALE GENOMIC DNA]</scope>
    <source>
        <strain evidence="8">V24Sta</strain>
    </source>
</reference>
<dbReference type="InterPro" id="IPR036217">
    <property type="entry name" value="MethylDNA_cys_MeTrfase_DNAb"/>
</dbReference>
<dbReference type="OrthoDB" id="372118at2157"/>
<dbReference type="KEGG" id="tne:Tneu_1290"/>
<sequence length="150" mass="16700">MICARYGPAAVGWDGVRTYVNPPRCSRWVELRDIVEELPLDRIDRRLLYLLGIPRGYVTTYKLYAEALGTSPRHVGWLMAENPLPVLLPCHRVVKSDMTLGGYAGGVELKRRLLEYEGALCGGKPCRIAKPRPVADIKNAILQSLGVEPT</sequence>
<dbReference type="SUPFAM" id="SSF46767">
    <property type="entry name" value="Methylated DNA-protein cysteine methyltransferase, C-terminal domain"/>
    <property type="match status" value="1"/>
</dbReference>
<dbReference type="InterPro" id="IPR036388">
    <property type="entry name" value="WH-like_DNA-bd_sf"/>
</dbReference>
<dbReference type="Proteomes" id="UP000001694">
    <property type="component" value="Chromosome"/>
</dbReference>
<feature type="domain" description="Methylated-DNA-[protein]-cysteine S-methyltransferase DNA binding" evidence="7">
    <location>
        <begin position="50"/>
        <end position="119"/>
    </location>
</feature>
<dbReference type="InterPro" id="IPR014048">
    <property type="entry name" value="MethylDNA_cys_MeTrfase_DNA-bd"/>
</dbReference>